<feature type="region of interest" description="Disordered" evidence="1">
    <location>
        <begin position="22"/>
        <end position="51"/>
    </location>
</feature>
<dbReference type="Proteomes" id="UP000663845">
    <property type="component" value="Unassembled WGS sequence"/>
</dbReference>
<evidence type="ECO:0000313" key="2">
    <source>
        <dbReference type="EMBL" id="CAF1551474.1"/>
    </source>
</evidence>
<organism evidence="2 3">
    <name type="scientific">Adineta steineri</name>
    <dbReference type="NCBI Taxonomy" id="433720"/>
    <lineage>
        <taxon>Eukaryota</taxon>
        <taxon>Metazoa</taxon>
        <taxon>Spiralia</taxon>
        <taxon>Gnathifera</taxon>
        <taxon>Rotifera</taxon>
        <taxon>Eurotatoria</taxon>
        <taxon>Bdelloidea</taxon>
        <taxon>Adinetida</taxon>
        <taxon>Adinetidae</taxon>
        <taxon>Adineta</taxon>
    </lineage>
</organism>
<name>A0A815X6P7_9BILA</name>
<gene>
    <name evidence="2" type="ORF">JYZ213_LOCUS46330</name>
</gene>
<dbReference type="AlphaFoldDB" id="A0A815X6P7"/>
<proteinExistence type="predicted"/>
<protein>
    <submittedName>
        <fullName evidence="2">Uncharacterized protein</fullName>
    </submittedName>
</protein>
<dbReference type="EMBL" id="CAJNOG010005480">
    <property type="protein sequence ID" value="CAF1551474.1"/>
    <property type="molecule type" value="Genomic_DNA"/>
</dbReference>
<feature type="compositionally biased region" description="Low complexity" evidence="1">
    <location>
        <begin position="28"/>
        <end position="45"/>
    </location>
</feature>
<reference evidence="2" key="1">
    <citation type="submission" date="2021-02" db="EMBL/GenBank/DDBJ databases">
        <authorList>
            <person name="Nowell W R."/>
        </authorList>
    </citation>
    <scope>NUCLEOTIDE SEQUENCE</scope>
</reference>
<comment type="caution">
    <text evidence="2">The sequence shown here is derived from an EMBL/GenBank/DDBJ whole genome shotgun (WGS) entry which is preliminary data.</text>
</comment>
<feature type="non-terminal residue" evidence="2">
    <location>
        <position position="229"/>
    </location>
</feature>
<accession>A0A815X6P7</accession>
<evidence type="ECO:0000256" key="1">
    <source>
        <dbReference type="SAM" id="MobiDB-lite"/>
    </source>
</evidence>
<sequence>MNPSTSSSINKWQLMNTVNKFSLQNNQSSPPTSTTNDSTTTTKSTPVRRQSNLRDICVRQMILLITKLMENSTQSHDQQRKRFKFEQGDSKEILDIDDEDSDDTLESIYIEKLLSILSTCHSALDSSPSIPLNSSTKFLAASSTSTNNHSSFIHTTIRLNLNDLLSVGDSIYYCLSSFLSQPNYLLPILCHYLTTNPLLSSPLLLFIIYSLHNPQNLSEILNQYKFLDL</sequence>
<evidence type="ECO:0000313" key="3">
    <source>
        <dbReference type="Proteomes" id="UP000663845"/>
    </source>
</evidence>